<evidence type="ECO:0000313" key="3">
    <source>
        <dbReference type="EMBL" id="KAF7635737.1"/>
    </source>
</evidence>
<sequence>FELQKTRKFLKNSFSDLFFALKRIINQRHFVARKDQSSACMSDSNCASVCKQEGKSSGHCNTTFFGKCWCED</sequence>
<gene>
    <name evidence="3" type="ORF">Mgra_00004829</name>
</gene>
<evidence type="ECO:0000313" key="4">
    <source>
        <dbReference type="Proteomes" id="UP000605970"/>
    </source>
</evidence>
<proteinExistence type="predicted"/>
<dbReference type="CDD" id="cd00107">
    <property type="entry name" value="Knot1"/>
    <property type="match status" value="1"/>
</dbReference>
<comment type="caution">
    <text evidence="3">The sequence shown here is derived from an EMBL/GenBank/DDBJ whole genome shotgun (WGS) entry which is preliminary data.</text>
</comment>
<feature type="domain" description="Knottins-like" evidence="2">
    <location>
        <begin position="26"/>
        <end position="71"/>
    </location>
</feature>
<reference evidence="3" key="1">
    <citation type="journal article" date="2020" name="Ecol. Evol.">
        <title>Genome structure and content of the rice root-knot nematode (Meloidogyne graminicola).</title>
        <authorList>
            <person name="Phan N.T."/>
            <person name="Danchin E.G.J."/>
            <person name="Klopp C."/>
            <person name="Perfus-Barbeoch L."/>
            <person name="Kozlowski D.K."/>
            <person name="Koutsovoulos G.D."/>
            <person name="Lopez-Roques C."/>
            <person name="Bouchez O."/>
            <person name="Zahm M."/>
            <person name="Besnard G."/>
            <person name="Bellafiore S."/>
        </authorList>
    </citation>
    <scope>NUCLEOTIDE SEQUENCE</scope>
    <source>
        <strain evidence="3">VN-18</strain>
    </source>
</reference>
<dbReference type="Pfam" id="PF00304">
    <property type="entry name" value="Gamma-thionin"/>
    <property type="match status" value="1"/>
</dbReference>
<dbReference type="InterPro" id="IPR036574">
    <property type="entry name" value="Scorpion_toxin-like_sf"/>
</dbReference>
<evidence type="ECO:0000256" key="1">
    <source>
        <dbReference type="ARBA" id="ARBA00023157"/>
    </source>
</evidence>
<dbReference type="GO" id="GO:0006952">
    <property type="term" value="P:defense response"/>
    <property type="evidence" value="ECO:0007669"/>
    <property type="project" value="InterPro"/>
</dbReference>
<keyword evidence="4" id="KW-1185">Reference proteome</keyword>
<dbReference type="SUPFAM" id="SSF57095">
    <property type="entry name" value="Scorpion toxin-like"/>
    <property type="match status" value="1"/>
</dbReference>
<protein>
    <recommendedName>
        <fullName evidence="2">Knottins-like domain-containing protein</fullName>
    </recommendedName>
</protein>
<dbReference type="Proteomes" id="UP000605970">
    <property type="component" value="Unassembled WGS sequence"/>
</dbReference>
<accession>A0A8S9ZRQ8</accession>
<name>A0A8S9ZRQ8_9BILA</name>
<dbReference type="InterPro" id="IPR003614">
    <property type="entry name" value="Knottins"/>
</dbReference>
<feature type="non-terminal residue" evidence="3">
    <location>
        <position position="72"/>
    </location>
</feature>
<dbReference type="EMBL" id="JABEBT010000038">
    <property type="protein sequence ID" value="KAF7635737.1"/>
    <property type="molecule type" value="Genomic_DNA"/>
</dbReference>
<evidence type="ECO:0000259" key="2">
    <source>
        <dbReference type="SMART" id="SM00505"/>
    </source>
</evidence>
<dbReference type="OrthoDB" id="7800919at2759"/>
<organism evidence="3 4">
    <name type="scientific">Meloidogyne graminicola</name>
    <dbReference type="NCBI Taxonomy" id="189291"/>
    <lineage>
        <taxon>Eukaryota</taxon>
        <taxon>Metazoa</taxon>
        <taxon>Ecdysozoa</taxon>
        <taxon>Nematoda</taxon>
        <taxon>Chromadorea</taxon>
        <taxon>Rhabditida</taxon>
        <taxon>Tylenchina</taxon>
        <taxon>Tylenchomorpha</taxon>
        <taxon>Tylenchoidea</taxon>
        <taxon>Meloidogynidae</taxon>
        <taxon>Meloidogyninae</taxon>
        <taxon>Meloidogyne</taxon>
    </lineage>
</organism>
<feature type="non-terminal residue" evidence="3">
    <location>
        <position position="1"/>
    </location>
</feature>
<keyword evidence="1" id="KW-1015">Disulfide bond</keyword>
<dbReference type="Gene3D" id="3.30.30.10">
    <property type="entry name" value="Knottin, scorpion toxin-like"/>
    <property type="match status" value="1"/>
</dbReference>
<dbReference type="AlphaFoldDB" id="A0A8S9ZRQ8"/>
<dbReference type="SMART" id="SM00505">
    <property type="entry name" value="Knot1"/>
    <property type="match status" value="1"/>
</dbReference>